<comment type="subunit">
    <text evidence="2 15">Heterodimer of the IorA and IorB subunits.</text>
</comment>
<evidence type="ECO:0000256" key="16">
    <source>
        <dbReference type="PIRSR" id="PIRSR006439-50"/>
    </source>
</evidence>
<dbReference type="PANTHER" id="PTHR43710">
    <property type="entry name" value="2-HYDROXYACYL-COA LYASE"/>
    <property type="match status" value="1"/>
</dbReference>
<evidence type="ECO:0000313" key="18">
    <source>
        <dbReference type="EMBL" id="ACL11052.1"/>
    </source>
</evidence>
<dbReference type="STRING" id="490899.DKAM_0726"/>
<evidence type="ECO:0000313" key="19">
    <source>
        <dbReference type="Proteomes" id="UP000006903"/>
    </source>
</evidence>
<dbReference type="PANTHER" id="PTHR43710:SF6">
    <property type="entry name" value="INDOLEPYRUVATE OXIDOREDUCTASE SUBUNIT IORA"/>
    <property type="match status" value="1"/>
</dbReference>
<feature type="binding site" evidence="16">
    <location>
        <position position="591"/>
    </location>
    <ligand>
        <name>[4Fe-4S] cluster</name>
        <dbReference type="ChEBI" id="CHEBI:49883"/>
        <label>1</label>
    </ligand>
</feature>
<keyword evidence="7 15" id="KW-0479">Metal-binding</keyword>
<evidence type="ECO:0000256" key="14">
    <source>
        <dbReference type="ARBA" id="ARBA00048893"/>
    </source>
</evidence>
<dbReference type="GO" id="GO:0019164">
    <property type="term" value="F:pyruvate synthase activity"/>
    <property type="evidence" value="ECO:0007669"/>
    <property type="project" value="UniProtKB-ARBA"/>
</dbReference>
<dbReference type="SUPFAM" id="SSF52922">
    <property type="entry name" value="TK C-terminal domain-like"/>
    <property type="match status" value="1"/>
</dbReference>
<dbReference type="SUPFAM" id="SSF52518">
    <property type="entry name" value="Thiamin diphosphate-binding fold (THDP-binding)"/>
    <property type="match status" value="2"/>
</dbReference>
<feature type="domain" description="4Fe-4S ferredoxin-type" evidence="17">
    <location>
        <begin position="605"/>
        <end position="634"/>
    </location>
</feature>
<keyword evidence="10 15" id="KW-0408">Iron</keyword>
<dbReference type="EMBL" id="CP001140">
    <property type="protein sequence ID" value="ACL11052.1"/>
    <property type="molecule type" value="Genomic_DNA"/>
</dbReference>
<dbReference type="Pfam" id="PF02775">
    <property type="entry name" value="TPP_enzyme_C"/>
    <property type="match status" value="1"/>
</dbReference>
<dbReference type="InterPro" id="IPR009014">
    <property type="entry name" value="Transketo_C/PFOR_II"/>
</dbReference>
<dbReference type="InterPro" id="IPR045025">
    <property type="entry name" value="HACL1-like"/>
</dbReference>
<comment type="cofactor">
    <cofactor evidence="15 16">
        <name>[4Fe-4S] cluster</name>
        <dbReference type="ChEBI" id="CHEBI:49883"/>
    </cofactor>
    <text evidence="15 16">Binds 2 [4Fe-4S] clusters. In this family the first cluster has a non-standard and varying [4Fe-4S] binding motif CX(2)CX(2)CX(4-5)CP.</text>
</comment>
<dbReference type="HOGENOM" id="CLU_017727_0_0_2"/>
<evidence type="ECO:0000256" key="4">
    <source>
        <dbReference type="ARBA" id="ARBA00017710"/>
    </source>
</evidence>
<dbReference type="KEGG" id="dka:DKAM_0726"/>
<evidence type="ECO:0000256" key="6">
    <source>
        <dbReference type="ARBA" id="ARBA00022485"/>
    </source>
</evidence>
<protein>
    <recommendedName>
        <fullName evidence="4 15">Indolepyruvate oxidoreductase subunit IorA</fullName>
        <shortName evidence="15">IOR</shortName>
        <ecNumber evidence="15">1.2.7.8</ecNumber>
    </recommendedName>
    <alternativeName>
        <fullName evidence="12 15">Indolepyruvate ferredoxin oxidoreductase subunit alpha</fullName>
    </alternativeName>
</protein>
<evidence type="ECO:0000256" key="10">
    <source>
        <dbReference type="ARBA" id="ARBA00023004"/>
    </source>
</evidence>
<dbReference type="Gene3D" id="3.30.70.20">
    <property type="match status" value="1"/>
</dbReference>
<evidence type="ECO:0000256" key="13">
    <source>
        <dbReference type="ARBA" id="ARBA00048332"/>
    </source>
</evidence>
<comment type="function">
    <text evidence="1 15">Catalyzes the ferredoxin-dependent oxidative decarboxylation of arylpyruvates.</text>
</comment>
<feature type="binding site" evidence="16">
    <location>
        <position position="588"/>
    </location>
    <ligand>
        <name>[4Fe-4S] cluster</name>
        <dbReference type="ChEBI" id="CHEBI:49883"/>
        <label>1</label>
    </ligand>
</feature>
<dbReference type="GO" id="GO:0030976">
    <property type="term" value="F:thiamine pyrophosphate binding"/>
    <property type="evidence" value="ECO:0007669"/>
    <property type="project" value="InterPro"/>
</dbReference>
<dbReference type="GO" id="GO:0051539">
    <property type="term" value="F:4 iron, 4 sulfur cluster binding"/>
    <property type="evidence" value="ECO:0007669"/>
    <property type="project" value="UniProtKB-UniRule"/>
</dbReference>
<dbReference type="PROSITE" id="PS51379">
    <property type="entry name" value="4FE4S_FER_2"/>
    <property type="match status" value="2"/>
</dbReference>
<dbReference type="SUPFAM" id="SSF54862">
    <property type="entry name" value="4Fe-4S ferredoxins"/>
    <property type="match status" value="1"/>
</dbReference>
<evidence type="ECO:0000256" key="15">
    <source>
        <dbReference type="PIRNR" id="PIRNR006439"/>
    </source>
</evidence>
<gene>
    <name evidence="18" type="ordered locus">DKAM_0726</name>
</gene>
<dbReference type="CDD" id="cd07034">
    <property type="entry name" value="TPP_PYR_PFOR_IOR-alpha_like"/>
    <property type="match status" value="1"/>
</dbReference>
<keyword evidence="5 15" id="KW-0813">Transport</keyword>
<dbReference type="CDD" id="cd02008">
    <property type="entry name" value="TPP_IOR_alpha"/>
    <property type="match status" value="1"/>
</dbReference>
<keyword evidence="11 15" id="KW-0411">Iron-sulfur</keyword>
<keyword evidence="6 15" id="KW-0004">4Fe-4S</keyword>
<feature type="binding site" evidence="16">
    <location>
        <position position="614"/>
    </location>
    <ligand>
        <name>[4Fe-4S] cluster</name>
        <dbReference type="ChEBI" id="CHEBI:49883"/>
        <label>2</label>
    </ligand>
</feature>
<evidence type="ECO:0000256" key="8">
    <source>
        <dbReference type="ARBA" id="ARBA00022982"/>
    </source>
</evidence>
<dbReference type="PIRSF" id="PIRSF006439">
    <property type="entry name" value="Indolepyruvate_ferr_oxidored"/>
    <property type="match status" value="1"/>
</dbReference>
<evidence type="ECO:0000256" key="12">
    <source>
        <dbReference type="ARBA" id="ARBA00030514"/>
    </source>
</evidence>
<evidence type="ECO:0000256" key="2">
    <source>
        <dbReference type="ARBA" id="ARBA00011238"/>
    </source>
</evidence>
<keyword evidence="8 15" id="KW-0249">Electron transport</keyword>
<dbReference type="InterPro" id="IPR029061">
    <property type="entry name" value="THDP-binding"/>
</dbReference>
<dbReference type="NCBIfam" id="TIGR03336">
    <property type="entry name" value="IOR_alpha"/>
    <property type="match status" value="1"/>
</dbReference>
<organism evidence="18 19">
    <name type="scientific">Desulfurococcus amylolyticus (strain DSM 18924 / JCM 16383 / VKM B-2413 / 1221n)</name>
    <name type="common">Desulfurococcus kamchatkensis</name>
    <dbReference type="NCBI Taxonomy" id="490899"/>
    <lineage>
        <taxon>Archaea</taxon>
        <taxon>Thermoproteota</taxon>
        <taxon>Thermoprotei</taxon>
        <taxon>Desulfurococcales</taxon>
        <taxon>Desulfurococcaceae</taxon>
        <taxon>Desulfurococcus</taxon>
    </lineage>
</organism>
<evidence type="ECO:0000256" key="9">
    <source>
        <dbReference type="ARBA" id="ARBA00023002"/>
    </source>
</evidence>
<name>B8D4M1_DESA1</name>
<dbReference type="GO" id="GO:0018491">
    <property type="term" value="F:2-oxobutyrate synthase activity"/>
    <property type="evidence" value="ECO:0007669"/>
    <property type="project" value="UniProtKB-ARBA"/>
</dbReference>
<proteinExistence type="predicted"/>
<evidence type="ECO:0000256" key="1">
    <source>
        <dbReference type="ARBA" id="ARBA00002995"/>
    </source>
</evidence>
<feature type="binding site" evidence="16">
    <location>
        <position position="585"/>
    </location>
    <ligand>
        <name>[4Fe-4S] cluster</name>
        <dbReference type="ChEBI" id="CHEBI:49883"/>
        <label>1</label>
    </ligand>
</feature>
<evidence type="ECO:0000256" key="3">
    <source>
        <dbReference type="ARBA" id="ARBA00011631"/>
    </source>
</evidence>
<dbReference type="Pfam" id="PF01855">
    <property type="entry name" value="POR_N"/>
    <property type="match status" value="1"/>
</dbReference>
<feature type="domain" description="4Fe-4S ferredoxin-type" evidence="17">
    <location>
        <begin position="576"/>
        <end position="598"/>
    </location>
</feature>
<comment type="catalytic activity">
    <reaction evidence="13 15">
        <text>indole-3-pyruvate + 2 oxidized [2Fe-2S]-[ferredoxin] + CoA = (indol-3-yl)acetyl-CoA + 2 reduced [2Fe-2S]-[ferredoxin] + CO2 + H(+)</text>
        <dbReference type="Rhea" id="RHEA:12645"/>
        <dbReference type="Rhea" id="RHEA-COMP:10000"/>
        <dbReference type="Rhea" id="RHEA-COMP:10001"/>
        <dbReference type="ChEBI" id="CHEBI:15378"/>
        <dbReference type="ChEBI" id="CHEBI:16526"/>
        <dbReference type="ChEBI" id="CHEBI:17640"/>
        <dbReference type="ChEBI" id="CHEBI:33737"/>
        <dbReference type="ChEBI" id="CHEBI:33738"/>
        <dbReference type="ChEBI" id="CHEBI:57271"/>
        <dbReference type="ChEBI" id="CHEBI:57287"/>
        <dbReference type="EC" id="1.2.7.8"/>
    </reaction>
</comment>
<accession>B8D4M1</accession>
<comment type="catalytic activity">
    <reaction evidence="14">
        <text>a 2-oxocarboxylate + 2 oxidized [2Fe-2S]-[ferredoxin] + CoA = an acyl-CoA + 2 reduced [2Fe-2S]-[ferredoxin] + CO2 + H(+)</text>
        <dbReference type="Rhea" id="RHEA:42316"/>
        <dbReference type="Rhea" id="RHEA-COMP:10000"/>
        <dbReference type="Rhea" id="RHEA-COMP:10001"/>
        <dbReference type="ChEBI" id="CHEBI:15378"/>
        <dbReference type="ChEBI" id="CHEBI:16526"/>
        <dbReference type="ChEBI" id="CHEBI:33737"/>
        <dbReference type="ChEBI" id="CHEBI:33738"/>
        <dbReference type="ChEBI" id="CHEBI:35179"/>
        <dbReference type="ChEBI" id="CHEBI:57287"/>
        <dbReference type="ChEBI" id="CHEBI:58342"/>
        <dbReference type="EC" id="1.2.7.11"/>
    </reaction>
</comment>
<dbReference type="InterPro" id="IPR002880">
    <property type="entry name" value="Pyrv_Fd/Flavodoxin_OxRdtase_N"/>
</dbReference>
<dbReference type="FunFam" id="3.40.50.970:FF:000039">
    <property type="entry name" value="Indolepyruvate oxidoreductase subunit IorA"/>
    <property type="match status" value="1"/>
</dbReference>
<feature type="binding site" evidence="16">
    <location>
        <position position="617"/>
    </location>
    <ligand>
        <name>[4Fe-4S] cluster</name>
        <dbReference type="ChEBI" id="CHEBI:49883"/>
        <label>2</label>
    </ligand>
</feature>
<feature type="binding site" evidence="16">
    <location>
        <position position="620"/>
    </location>
    <ligand>
        <name>[4Fe-4S] cluster</name>
        <dbReference type="ChEBI" id="CHEBI:49883"/>
        <label>2</label>
    </ligand>
</feature>
<dbReference type="InterPro" id="IPR011766">
    <property type="entry name" value="TPP_enzyme_TPP-bd"/>
</dbReference>
<dbReference type="Pfam" id="PF13237">
    <property type="entry name" value="Fer4_10"/>
    <property type="match status" value="1"/>
</dbReference>
<evidence type="ECO:0000256" key="7">
    <source>
        <dbReference type="ARBA" id="ARBA00022723"/>
    </source>
</evidence>
<dbReference type="eggNOG" id="arCOG01609">
    <property type="taxonomic scope" value="Archaea"/>
</dbReference>
<feature type="binding site" evidence="16">
    <location>
        <position position="624"/>
    </location>
    <ligand>
        <name>[4Fe-4S] cluster</name>
        <dbReference type="ChEBI" id="CHEBI:49883"/>
        <label>1</label>
    </ligand>
</feature>
<dbReference type="InterPro" id="IPR017896">
    <property type="entry name" value="4Fe4S_Fe-S-bd"/>
</dbReference>
<feature type="binding site" evidence="16">
    <location>
        <position position="597"/>
    </location>
    <ligand>
        <name>[4Fe-4S] cluster</name>
        <dbReference type="ChEBI" id="CHEBI:49883"/>
        <label>2</label>
    </ligand>
</feature>
<dbReference type="GO" id="GO:0046872">
    <property type="term" value="F:metal ion binding"/>
    <property type="evidence" value="ECO:0007669"/>
    <property type="project" value="UniProtKB-UniRule"/>
</dbReference>
<evidence type="ECO:0000256" key="5">
    <source>
        <dbReference type="ARBA" id="ARBA00022448"/>
    </source>
</evidence>
<dbReference type="GO" id="GO:0043805">
    <property type="term" value="F:indolepyruvate ferredoxin oxidoreductase activity"/>
    <property type="evidence" value="ECO:0007669"/>
    <property type="project" value="UniProtKB-UniRule"/>
</dbReference>
<evidence type="ECO:0000256" key="11">
    <source>
        <dbReference type="ARBA" id="ARBA00023014"/>
    </source>
</evidence>
<comment type="subunit">
    <text evidence="3">Heterodimer composed of an alpha and a beta subunit.</text>
</comment>
<evidence type="ECO:0000259" key="17">
    <source>
        <dbReference type="PROSITE" id="PS51379"/>
    </source>
</evidence>
<sequence>MDPGIISIRGNFMSSLNPLKALPGTKLALMGNEAIARGAVEAGVYVVTGYPGTPSSEVIMTIQRYGGDLGIYIEWAVNERVAFEIALGAAISGARALATMKAPGLNVASDPVISAAYSGVDGGLVILVADDPGPHTTQTEQDDRWFAKLAKLPTISPSSPQEAKDYARVAFEISEELMLPVMLLTTTRVNHAVGEVVLGEFKEPRRYKGFKRDPPRYVRAGMKWNLERHKWVDQQLSRVEEVTGKHGLNRVEGSGDLCIVTGGAAYNYVVEAVESFGLSGMTRILKLGLIHPLPARFILENIEGCRKILVVEELDPFIEEELAKTLYRAGLHIEILGKHAGWLPFEGELNPVIVREFIARATGVRETGGAEPVKPGVEIPERPPPLCPGCPHRFTFIALRSALLRNGFKPSDIPVFGDIGCYALSVSPPLNSIWTEHSMGASISMAMGLKIAGFEKPVVAVIGDSTFFHAGIPSLIEAVHKRVDMLVLILDNDIVAMTGHQSTPAWSRTETGRETRGISILELVKAIGVDNVAVVDPYNLKEAERIIGEYLVRKGVNVVIAKHPCALEERRTKHVEPYVVDAEKCTGCRACIASTGCPAIIMVEGKAYIIEEDCNGCGLCVRYCQYDAIVRRER</sequence>
<keyword evidence="18" id="KW-0670">Pyruvate</keyword>
<reference evidence="18 19" key="1">
    <citation type="journal article" date="2009" name="J. Bacteriol.">
        <title>Complete genome sequence of the anaerobic, protein-degrading hyperthermophilic crenarchaeon Desulfurococcus kamchatkensis.</title>
        <authorList>
            <person name="Ravin N.V."/>
            <person name="Mardanov A.V."/>
            <person name="Beletsky A.V."/>
            <person name="Kublanov I.V."/>
            <person name="Kolganova T.V."/>
            <person name="Lebedinsky A.V."/>
            <person name="Chernyh N.A."/>
            <person name="Bonch-Osmolovskaya E.A."/>
            <person name="Skryabin K.G."/>
        </authorList>
    </citation>
    <scope>NUCLEOTIDE SEQUENCE [LARGE SCALE GENOMIC DNA]</scope>
    <source>
        <strain evidence="19">DSM 18924 / JCM 16383 / VKM B-2413 / 1221n</strain>
    </source>
</reference>
<dbReference type="AlphaFoldDB" id="B8D4M1"/>
<dbReference type="Proteomes" id="UP000006903">
    <property type="component" value="Chromosome"/>
</dbReference>
<keyword evidence="9 15" id="KW-0560">Oxidoreductase</keyword>
<dbReference type="Gene3D" id="3.40.50.970">
    <property type="match status" value="2"/>
</dbReference>
<dbReference type="EC" id="1.2.7.8" evidence="15"/>
<dbReference type="InterPro" id="IPR017721">
    <property type="entry name" value="IorA"/>
</dbReference>